<dbReference type="InterPro" id="IPR044276">
    <property type="entry name" value="CANIN_dom"/>
</dbReference>
<proteinExistence type="inferred from homology"/>
<evidence type="ECO:0000256" key="2">
    <source>
        <dbReference type="SAM" id="MobiDB-lite"/>
    </source>
</evidence>
<feature type="non-terminal residue" evidence="4">
    <location>
        <position position="1"/>
    </location>
</feature>
<dbReference type="InterPro" id="IPR026161">
    <property type="entry name" value="FAM178"/>
</dbReference>
<sequence>LRWYQIPLSSARIPRSVLFSYGFQAGLQRYQQLRALKHLRVGRPVAPPPPGLLETWSPVLPADSPPRASHRPRGAGRVQGERSTALPGPAGSRGGEANRGQCTAAGTVPQQAGRSFGGHPPGTERRQVSPIDSEDDDLIPLKDMLLVGDEPPSLADHQQVACPWPDPVANSLESLVREKREQSQAAALQASLVRVHVDDTSPCKSPEEDTQLPEEHRDLLARLAVKPRFIPTVHPGEPIFCARPAPAPTLDTHGLQPQSTLEGFFLSDSPGCQAAFIRDRGLSLLYRCVPACPLPVLHWLFQLMTLCPDTTNASQALWEIWLSIGGEPWCPTVQEISQAFVHLGADLSPLRRQHLLPPELCPMDRSLDPSCSSRQASLDATSTLALVTQLSDICKFLVLCVVTQPRRYADDARLALITLLSFLSLDRALCCQPLPELQHLLHCLLEGIRNWQEQ</sequence>
<reference evidence="4 5" key="1">
    <citation type="submission" date="2019-09" db="EMBL/GenBank/DDBJ databases">
        <title>Bird 10,000 Genomes (B10K) Project - Family phase.</title>
        <authorList>
            <person name="Zhang G."/>
        </authorList>
    </citation>
    <scope>NUCLEOTIDE SEQUENCE [LARGE SCALE GENOMIC DNA]</scope>
    <source>
        <strain evidence="4">B10K-DU-001-44</strain>
        <tissue evidence="4">Muscle</tissue>
    </source>
</reference>
<dbReference type="Proteomes" id="UP000574277">
    <property type="component" value="Unassembled WGS sequence"/>
</dbReference>
<dbReference type="EMBL" id="VXAT01002279">
    <property type="protein sequence ID" value="NXL00510.1"/>
    <property type="molecule type" value="Genomic_DNA"/>
</dbReference>
<dbReference type="AlphaFoldDB" id="A0A7L0P3V9"/>
<keyword evidence="5" id="KW-1185">Reference proteome</keyword>
<evidence type="ECO:0000313" key="4">
    <source>
        <dbReference type="EMBL" id="NXL00510.1"/>
    </source>
</evidence>
<name>A0A7L0P3V9_9AVES</name>
<accession>A0A7L0P3V9</accession>
<comment type="similarity">
    <text evidence="1">Belongs to the FAM178 family.</text>
</comment>
<comment type="caution">
    <text evidence="4">The sequence shown here is derived from an EMBL/GenBank/DDBJ whole genome shotgun (WGS) entry which is preliminary data.</text>
</comment>
<dbReference type="PANTHER" id="PTHR16046:SF11">
    <property type="entry name" value="PROTEIN FAM178B"/>
    <property type="match status" value="1"/>
</dbReference>
<dbReference type="PANTHER" id="PTHR16046">
    <property type="entry name" value="SMC5-SMC6 COMPLEX LOCALIZATION FACTOR 2"/>
    <property type="match status" value="1"/>
</dbReference>
<protein>
    <submittedName>
        <fullName evidence="4">F178B protein</fullName>
    </submittedName>
</protein>
<feature type="region of interest" description="Disordered" evidence="2">
    <location>
        <begin position="46"/>
        <end position="135"/>
    </location>
</feature>
<evidence type="ECO:0000259" key="3">
    <source>
        <dbReference type="Pfam" id="PF14816"/>
    </source>
</evidence>
<dbReference type="Pfam" id="PF14816">
    <property type="entry name" value="CANIN"/>
    <property type="match status" value="1"/>
</dbReference>
<evidence type="ECO:0000256" key="1">
    <source>
        <dbReference type="ARBA" id="ARBA00010311"/>
    </source>
</evidence>
<feature type="non-terminal residue" evidence="4">
    <location>
        <position position="454"/>
    </location>
</feature>
<gene>
    <name evidence="4" type="primary">Fam178b</name>
    <name evidence="4" type="ORF">MESCAY_R13216</name>
</gene>
<organism evidence="4 5">
    <name type="scientific">Mesembrinibis cayennensis</name>
    <dbReference type="NCBI Taxonomy" id="1118748"/>
    <lineage>
        <taxon>Eukaryota</taxon>
        <taxon>Metazoa</taxon>
        <taxon>Chordata</taxon>
        <taxon>Craniata</taxon>
        <taxon>Vertebrata</taxon>
        <taxon>Euteleostomi</taxon>
        <taxon>Archelosauria</taxon>
        <taxon>Archosauria</taxon>
        <taxon>Dinosauria</taxon>
        <taxon>Saurischia</taxon>
        <taxon>Theropoda</taxon>
        <taxon>Coelurosauria</taxon>
        <taxon>Aves</taxon>
        <taxon>Neognathae</taxon>
        <taxon>Neoaves</taxon>
        <taxon>Aequornithes</taxon>
        <taxon>Pelecaniformes</taxon>
        <taxon>Threskiornithidae</taxon>
        <taxon>Mesembrinibis</taxon>
    </lineage>
</organism>
<feature type="domain" description="Coiled-coil SMC6 And NSE5 INteracting (CANIN)" evidence="3">
    <location>
        <begin position="169"/>
        <end position="453"/>
    </location>
</feature>
<evidence type="ECO:0000313" key="5">
    <source>
        <dbReference type="Proteomes" id="UP000574277"/>
    </source>
</evidence>